<dbReference type="Proteomes" id="UP000316096">
    <property type="component" value="Unassembled WGS sequence"/>
</dbReference>
<gene>
    <name evidence="3" type="ORF">FB559_7992</name>
</gene>
<sequence>MPTHEWTMAGDEYGSPPRPRRKTRPIVALGVLGFLGLVTALFLIGVPGGSTPSLGPKNYRTSVDCQVNTVGSRGTVTISGTITGDAARYSVTVEVLDSASQQRIGVQTFEVRGTTTFGGTTEAQAPIGSAGIECKITKVA</sequence>
<comment type="caution">
    <text evidence="3">The sequence shown here is derived from an EMBL/GenBank/DDBJ whole genome shotgun (WGS) entry which is preliminary data.</text>
</comment>
<accession>A0A543C0T1</accession>
<keyword evidence="2" id="KW-1133">Transmembrane helix</keyword>
<feature type="region of interest" description="Disordered" evidence="1">
    <location>
        <begin position="1"/>
        <end position="22"/>
    </location>
</feature>
<reference evidence="3 4" key="1">
    <citation type="submission" date="2019-06" db="EMBL/GenBank/DDBJ databases">
        <title>Sequencing the genomes of 1000 actinobacteria strains.</title>
        <authorList>
            <person name="Klenk H.-P."/>
        </authorList>
    </citation>
    <scope>NUCLEOTIDE SEQUENCE [LARGE SCALE GENOMIC DNA]</scope>
    <source>
        <strain evidence="3 4">DSM 102200</strain>
    </source>
</reference>
<evidence type="ECO:0000256" key="2">
    <source>
        <dbReference type="SAM" id="Phobius"/>
    </source>
</evidence>
<evidence type="ECO:0000256" key="1">
    <source>
        <dbReference type="SAM" id="MobiDB-lite"/>
    </source>
</evidence>
<dbReference type="AlphaFoldDB" id="A0A543C0T1"/>
<proteinExistence type="predicted"/>
<evidence type="ECO:0000313" key="4">
    <source>
        <dbReference type="Proteomes" id="UP000316096"/>
    </source>
</evidence>
<name>A0A543C0T1_9ACTN</name>
<keyword evidence="4" id="KW-1185">Reference proteome</keyword>
<keyword evidence="2" id="KW-0472">Membrane</keyword>
<organism evidence="3 4">
    <name type="scientific">Actinoallomurus bryophytorum</name>
    <dbReference type="NCBI Taxonomy" id="1490222"/>
    <lineage>
        <taxon>Bacteria</taxon>
        <taxon>Bacillati</taxon>
        <taxon>Actinomycetota</taxon>
        <taxon>Actinomycetes</taxon>
        <taxon>Streptosporangiales</taxon>
        <taxon>Thermomonosporaceae</taxon>
        <taxon>Actinoallomurus</taxon>
    </lineage>
</organism>
<protein>
    <submittedName>
        <fullName evidence="3">Uncharacterized protein</fullName>
    </submittedName>
</protein>
<evidence type="ECO:0000313" key="3">
    <source>
        <dbReference type="EMBL" id="TQL90680.1"/>
    </source>
</evidence>
<feature type="transmembrane region" description="Helical" evidence="2">
    <location>
        <begin position="26"/>
        <end position="46"/>
    </location>
</feature>
<keyword evidence="2" id="KW-0812">Transmembrane</keyword>
<dbReference type="EMBL" id="VFOZ01000002">
    <property type="protein sequence ID" value="TQL90680.1"/>
    <property type="molecule type" value="Genomic_DNA"/>
</dbReference>